<gene>
    <name evidence="2" type="ORF">KGD83_06460</name>
</gene>
<organism evidence="2 3">
    <name type="scientific">Nocardiopsis akebiae</name>
    <dbReference type="NCBI Taxonomy" id="2831968"/>
    <lineage>
        <taxon>Bacteria</taxon>
        <taxon>Bacillati</taxon>
        <taxon>Actinomycetota</taxon>
        <taxon>Actinomycetes</taxon>
        <taxon>Streptosporangiales</taxon>
        <taxon>Nocardiopsidaceae</taxon>
        <taxon>Nocardiopsis</taxon>
    </lineage>
</organism>
<evidence type="ECO:0000313" key="2">
    <source>
        <dbReference type="EMBL" id="QUX30178.1"/>
    </source>
</evidence>
<reference evidence="3" key="1">
    <citation type="submission" date="2021-05" db="EMBL/GenBank/DDBJ databases">
        <title>Direct Submission.</title>
        <authorList>
            <person name="Li K."/>
            <person name="Gao J."/>
        </authorList>
    </citation>
    <scope>NUCLEOTIDE SEQUENCE [LARGE SCALE GENOMIC DNA]</scope>
    <source>
        <strain evidence="3">HDS12</strain>
    </source>
</reference>
<dbReference type="Proteomes" id="UP000678016">
    <property type="component" value="Chromosome"/>
</dbReference>
<dbReference type="RefSeq" id="WP_212642973.1">
    <property type="nucleotide sequence ID" value="NZ_CP074132.1"/>
</dbReference>
<feature type="domain" description="DUF397" evidence="1">
    <location>
        <begin position="7"/>
        <end position="53"/>
    </location>
</feature>
<dbReference type="InterPro" id="IPR007278">
    <property type="entry name" value="DUF397"/>
</dbReference>
<proteinExistence type="predicted"/>
<evidence type="ECO:0000259" key="1">
    <source>
        <dbReference type="Pfam" id="PF04149"/>
    </source>
</evidence>
<dbReference type="EMBL" id="CP074132">
    <property type="protein sequence ID" value="QUX30178.1"/>
    <property type="molecule type" value="Genomic_DNA"/>
</dbReference>
<protein>
    <submittedName>
        <fullName evidence="2">DUF397 domain-containing protein</fullName>
    </submittedName>
</protein>
<sequence>MEIESPRWFKSSHSAAETCCLEVTVSTAEVRVRDSRRPEGPIEFAAPEWMAFLVTTTRS</sequence>
<keyword evidence="3" id="KW-1185">Reference proteome</keyword>
<dbReference type="Pfam" id="PF04149">
    <property type="entry name" value="DUF397"/>
    <property type="match status" value="1"/>
</dbReference>
<name>A0ABX8CAY6_9ACTN</name>
<accession>A0ABX8CAY6</accession>
<evidence type="ECO:0000313" key="3">
    <source>
        <dbReference type="Proteomes" id="UP000678016"/>
    </source>
</evidence>